<sequence>MLEGEIQKEPFRSGRLFFCVKKFLRGTSCRKLNTHTI</sequence>
<accession>A0A9W5LEW7</accession>
<organism evidence="1 2">
    <name type="scientific">Bacillus inaquosorum KCTC 13429</name>
    <dbReference type="NCBI Taxonomy" id="1236548"/>
    <lineage>
        <taxon>Bacteria</taxon>
        <taxon>Bacillati</taxon>
        <taxon>Bacillota</taxon>
        <taxon>Bacilli</taxon>
        <taxon>Bacillales</taxon>
        <taxon>Bacillaceae</taxon>
        <taxon>Bacillus</taxon>
    </lineage>
</organism>
<dbReference type="EMBL" id="AMXN01000009">
    <property type="protein sequence ID" value="ELS59458.1"/>
    <property type="molecule type" value="Genomic_DNA"/>
</dbReference>
<proteinExistence type="predicted"/>
<reference evidence="1 2" key="1">
    <citation type="journal article" date="2014" name="Syst. Appl. Microbiol.">
        <title>Genomic insights into the taxonomic status of the three subspecies of Bacillus subtilis.</title>
        <authorList>
            <person name="Yi H."/>
            <person name="Chun J."/>
            <person name="Cha C.J."/>
        </authorList>
    </citation>
    <scope>NUCLEOTIDE SEQUENCE [LARGE SCALE GENOMIC DNA]</scope>
    <source>
        <strain evidence="1 2">KCTC 13429</strain>
    </source>
</reference>
<name>A0A9W5LEW7_9BACI</name>
<gene>
    <name evidence="1" type="ORF">BSI_38390</name>
</gene>
<keyword evidence="2" id="KW-1185">Reference proteome</keyword>
<dbReference type="Proteomes" id="UP000011182">
    <property type="component" value="Unassembled WGS sequence"/>
</dbReference>
<evidence type="ECO:0000313" key="1">
    <source>
        <dbReference type="EMBL" id="ELS59458.1"/>
    </source>
</evidence>
<protein>
    <submittedName>
        <fullName evidence="1">Uncharacterized protein</fullName>
    </submittedName>
</protein>
<evidence type="ECO:0000313" key="2">
    <source>
        <dbReference type="Proteomes" id="UP000011182"/>
    </source>
</evidence>
<comment type="caution">
    <text evidence="1">The sequence shown here is derived from an EMBL/GenBank/DDBJ whole genome shotgun (WGS) entry which is preliminary data.</text>
</comment>
<dbReference type="AlphaFoldDB" id="A0A9W5LEW7"/>